<feature type="transmembrane region" description="Helical" evidence="1">
    <location>
        <begin position="12"/>
        <end position="30"/>
    </location>
</feature>
<gene>
    <name evidence="2" type="ORF">P9B03_12010</name>
</gene>
<evidence type="ECO:0000313" key="3">
    <source>
        <dbReference type="Proteomes" id="UP001344888"/>
    </source>
</evidence>
<evidence type="ECO:0000256" key="1">
    <source>
        <dbReference type="SAM" id="Phobius"/>
    </source>
</evidence>
<keyword evidence="1" id="KW-1133">Transmembrane helix</keyword>
<keyword evidence="3" id="KW-1185">Reference proteome</keyword>
<reference evidence="2 3" key="1">
    <citation type="submission" date="2023-03" db="EMBL/GenBank/DDBJ databases">
        <title>Bacillus Genome Sequencing.</title>
        <authorList>
            <person name="Dunlap C."/>
        </authorList>
    </citation>
    <scope>NUCLEOTIDE SEQUENCE [LARGE SCALE GENOMIC DNA]</scope>
    <source>
        <strain evidence="2 3">B-59205</strain>
    </source>
</reference>
<name>A0AAW9NRW2_9BACL</name>
<dbReference type="AlphaFoldDB" id="A0AAW9NRW2"/>
<dbReference type="EMBL" id="JARSFG010000017">
    <property type="protein sequence ID" value="MEC1179211.1"/>
    <property type="molecule type" value="Genomic_DNA"/>
</dbReference>
<evidence type="ECO:0000313" key="2">
    <source>
        <dbReference type="EMBL" id="MEC1179211.1"/>
    </source>
</evidence>
<protein>
    <submittedName>
        <fullName evidence="2">Uncharacterized protein</fullName>
    </submittedName>
</protein>
<sequence length="126" mass="14797">MNLMLNFLIEYWTLAALFMVGFLLLVFAIFKFPTSIKDKLYGKIVEWLIYACIEAEKYLGQGTGQVKLRYVYNLFIQRFSYLRYLISFETFSLLVDEALVTVKKLLETNNDVMFYVYGTYLNEGGD</sequence>
<keyword evidence="1" id="KW-0812">Transmembrane</keyword>
<keyword evidence="1" id="KW-0472">Membrane</keyword>
<proteinExistence type="predicted"/>
<accession>A0AAW9NRW2</accession>
<dbReference type="Proteomes" id="UP001344888">
    <property type="component" value="Unassembled WGS sequence"/>
</dbReference>
<dbReference type="RefSeq" id="WP_326123709.1">
    <property type="nucleotide sequence ID" value="NZ_JARSFG010000017.1"/>
</dbReference>
<comment type="caution">
    <text evidence="2">The sequence shown here is derived from an EMBL/GenBank/DDBJ whole genome shotgun (WGS) entry which is preliminary data.</text>
</comment>
<organism evidence="2 3">
    <name type="scientific">Metasolibacillus meyeri</name>
    <dbReference type="NCBI Taxonomy" id="1071052"/>
    <lineage>
        <taxon>Bacteria</taxon>
        <taxon>Bacillati</taxon>
        <taxon>Bacillota</taxon>
        <taxon>Bacilli</taxon>
        <taxon>Bacillales</taxon>
        <taxon>Caryophanaceae</taxon>
        <taxon>Metasolibacillus</taxon>
    </lineage>
</organism>